<protein>
    <submittedName>
        <fullName evidence="1">Uncharacterized protein</fullName>
    </submittedName>
</protein>
<dbReference type="RefSeq" id="WP_052818172.1">
    <property type="nucleotide sequence ID" value="NZ_RBUI01000095.1"/>
</dbReference>
<evidence type="ECO:0000313" key="2">
    <source>
        <dbReference type="Proteomes" id="UP000267078"/>
    </source>
</evidence>
<dbReference type="AlphaFoldDB" id="A0A7Z6UTL6"/>
<reference evidence="1 2" key="1">
    <citation type="submission" date="2018-08" db="EMBL/GenBank/DDBJ databases">
        <title>Recombination of ecologically and evolutionarily significant loci maintains genetic cohesion in the Pseudomonas syringae species complex.</title>
        <authorList>
            <person name="Dillon M."/>
            <person name="Thakur S."/>
            <person name="Almeida R.N.D."/>
            <person name="Weir B.S."/>
            <person name="Guttman D.S."/>
        </authorList>
    </citation>
    <scope>NUCLEOTIDE SEQUENCE [LARGE SCALE GENOMIC DNA]</scope>
    <source>
        <strain evidence="1 2">1449B</strain>
    </source>
</reference>
<comment type="caution">
    <text evidence="1">The sequence shown here is derived from an EMBL/GenBank/DDBJ whole genome shotgun (WGS) entry which is preliminary data.</text>
</comment>
<dbReference type="EMBL" id="RBUI01000095">
    <property type="protein sequence ID" value="RMU87274.1"/>
    <property type="molecule type" value="Genomic_DNA"/>
</dbReference>
<evidence type="ECO:0000313" key="1">
    <source>
        <dbReference type="EMBL" id="RMU87274.1"/>
    </source>
</evidence>
<organism evidence="1 2">
    <name type="scientific">Pseudomonas savastanoi pv. phaseolicola</name>
    <name type="common">Pseudomonas syringae pv. phaseolicola</name>
    <dbReference type="NCBI Taxonomy" id="319"/>
    <lineage>
        <taxon>Bacteria</taxon>
        <taxon>Pseudomonadati</taxon>
        <taxon>Pseudomonadota</taxon>
        <taxon>Gammaproteobacteria</taxon>
        <taxon>Pseudomonadales</taxon>
        <taxon>Pseudomonadaceae</taxon>
        <taxon>Pseudomonas</taxon>
    </lineage>
</organism>
<proteinExistence type="predicted"/>
<sequence>MFAEKFSPLINSFPQEAEALRRVASFVEDIETRKAGRLKSVKLDPNRMFDIAKAGSVSRLARVVQILLDAHIFERRLLVKFPSGSGMMFKSYADLPEVVRDPDRDIDFEVTEDSVEPVYVLVTNGIS</sequence>
<dbReference type="Proteomes" id="UP000267078">
    <property type="component" value="Unassembled WGS sequence"/>
</dbReference>
<name>A0A7Z6UTL6_PSESH</name>
<gene>
    <name evidence="1" type="ORF">ALP21_200385</name>
</gene>
<accession>A0A7Z6UTL6</accession>